<organism evidence="3 4">
    <name type="scientific">Stachybotrys chlorohalonatus (strain IBT 40285)</name>
    <dbReference type="NCBI Taxonomy" id="1283841"/>
    <lineage>
        <taxon>Eukaryota</taxon>
        <taxon>Fungi</taxon>
        <taxon>Dikarya</taxon>
        <taxon>Ascomycota</taxon>
        <taxon>Pezizomycotina</taxon>
        <taxon>Sordariomycetes</taxon>
        <taxon>Hypocreomycetidae</taxon>
        <taxon>Hypocreales</taxon>
        <taxon>Stachybotryaceae</taxon>
        <taxon>Stachybotrys</taxon>
    </lineage>
</organism>
<dbReference type="Proteomes" id="UP000028524">
    <property type="component" value="Unassembled WGS sequence"/>
</dbReference>
<reference evidence="3 4" key="1">
    <citation type="journal article" date="2014" name="BMC Genomics">
        <title>Comparative genome sequencing reveals chemotype-specific gene clusters in the toxigenic black mold Stachybotrys.</title>
        <authorList>
            <person name="Semeiks J."/>
            <person name="Borek D."/>
            <person name="Otwinowski Z."/>
            <person name="Grishin N.V."/>
        </authorList>
    </citation>
    <scope>NUCLEOTIDE SEQUENCE [LARGE SCALE GENOMIC DNA]</scope>
    <source>
        <strain evidence="3 4">IBT 40285</strain>
    </source>
</reference>
<protein>
    <recommendedName>
        <fullName evidence="2">DUF2241 domain-containing protein</fullName>
    </recommendedName>
</protein>
<proteinExistence type="predicted"/>
<evidence type="ECO:0000313" key="3">
    <source>
        <dbReference type="EMBL" id="KFA60224.1"/>
    </source>
</evidence>
<gene>
    <name evidence="3" type="ORF">S40285_07326</name>
</gene>
<dbReference type="Gene3D" id="3.30.2130.10">
    <property type="entry name" value="VC0802-like"/>
    <property type="match status" value="1"/>
</dbReference>
<dbReference type="HOGENOM" id="CLU_043982_0_0_1"/>
<feature type="compositionally biased region" description="Basic and acidic residues" evidence="1">
    <location>
        <begin position="1"/>
        <end position="10"/>
    </location>
</feature>
<evidence type="ECO:0000256" key="1">
    <source>
        <dbReference type="SAM" id="MobiDB-lite"/>
    </source>
</evidence>
<dbReference type="EMBL" id="KL660943">
    <property type="protein sequence ID" value="KFA60224.1"/>
    <property type="molecule type" value="Genomic_DNA"/>
</dbReference>
<dbReference type="GO" id="GO:0006520">
    <property type="term" value="P:amino acid metabolic process"/>
    <property type="evidence" value="ECO:0007669"/>
    <property type="project" value="UniProtKB-ARBA"/>
</dbReference>
<dbReference type="Pfam" id="PF10000">
    <property type="entry name" value="ACT_3"/>
    <property type="match status" value="1"/>
</dbReference>
<dbReference type="InParanoid" id="A0A084Q8D9"/>
<dbReference type="PANTHER" id="PTHR39199">
    <property type="entry name" value="BLR5128 PROTEIN"/>
    <property type="match status" value="1"/>
</dbReference>
<dbReference type="OrthoDB" id="4737775at2759"/>
<dbReference type="OMA" id="WLDPLHY"/>
<keyword evidence="4" id="KW-1185">Reference proteome</keyword>
<evidence type="ECO:0000313" key="4">
    <source>
        <dbReference type="Proteomes" id="UP000028524"/>
    </source>
</evidence>
<dbReference type="STRING" id="1283841.A0A084Q8D9"/>
<accession>A0A084Q8D9</accession>
<feature type="region of interest" description="Disordered" evidence="1">
    <location>
        <begin position="1"/>
        <end position="36"/>
    </location>
</feature>
<dbReference type="PANTHER" id="PTHR39199:SF1">
    <property type="entry name" value="BLR5128 PROTEIN"/>
    <property type="match status" value="1"/>
</dbReference>
<sequence length="487" mass="53437">MTNAEDELRRRRERGRQAQAAYRKRQTRAANSLAEQNHDFRQGIRRLVNAARGDESREVADAISELAGAAGITYQPCLVAQINRDDVKDRCSANLVIDAKTQSFSSGYQENLRHGPDVPTKAANRLDCHIWFDPMQCVKVSLPPDDILPYLGLAAETFAGRVFWAIMEQAQTRIPSQPAALARQALGHSDATRPIKASFIRSMVDARLEYKRTGGISPRHAAAAEADLGMVVHRRVVDEYQARGRRPEAWLSCVGVEEHARWMMAGDAFGLLAAPAEGEAARAWGRLFADLTGRLLDASVCFGDGPRWRIEVVHEILGDWIDKVTALPAQVRPSLLRDVHVRTATMSLMTDPGETSLPALLSTLTTTLHPTTYVFTTFRDASALPPLAELQLLFREAEGVTAVTSLACAEARGLDYFFPCRMITLNVASSLEAVGFMAVLAAALAERGIGVNPVSGFHHDHLFVPLGREAEAVGVLARVAEENRQRS</sequence>
<evidence type="ECO:0000259" key="2">
    <source>
        <dbReference type="Pfam" id="PF10000"/>
    </source>
</evidence>
<dbReference type="AlphaFoldDB" id="A0A084Q8D9"/>
<dbReference type="SUPFAM" id="SSF55021">
    <property type="entry name" value="ACT-like"/>
    <property type="match status" value="2"/>
</dbReference>
<feature type="domain" description="DUF2241" evidence="2">
    <location>
        <begin position="352"/>
        <end position="421"/>
    </location>
</feature>
<dbReference type="GO" id="GO:0046394">
    <property type="term" value="P:carboxylic acid biosynthetic process"/>
    <property type="evidence" value="ECO:0007669"/>
    <property type="project" value="UniProtKB-ARBA"/>
</dbReference>
<dbReference type="InterPro" id="IPR018717">
    <property type="entry name" value="DUF2241"/>
</dbReference>
<name>A0A084Q8D9_STAC4</name>
<dbReference type="InterPro" id="IPR045865">
    <property type="entry name" value="ACT-like_dom_sf"/>
</dbReference>